<dbReference type="EMBL" id="JBEZFP010000009">
    <property type="protein sequence ID" value="MEU8132979.1"/>
    <property type="molecule type" value="Genomic_DNA"/>
</dbReference>
<proteinExistence type="predicted"/>
<evidence type="ECO:0000259" key="1">
    <source>
        <dbReference type="Pfam" id="PF12680"/>
    </source>
</evidence>
<feature type="domain" description="SnoaL-like" evidence="1">
    <location>
        <begin position="42"/>
        <end position="131"/>
    </location>
</feature>
<gene>
    <name evidence="2" type="ORF">AB0C36_05675</name>
</gene>
<name>A0ABV3DDC2_9ACTN</name>
<dbReference type="Proteomes" id="UP001551482">
    <property type="component" value="Unassembled WGS sequence"/>
</dbReference>
<dbReference type="Pfam" id="PF12680">
    <property type="entry name" value="SnoaL_2"/>
    <property type="match status" value="1"/>
</dbReference>
<dbReference type="RefSeq" id="WP_358349698.1">
    <property type="nucleotide sequence ID" value="NZ_JBEZFP010000009.1"/>
</dbReference>
<accession>A0ABV3DDC2</accession>
<evidence type="ECO:0000313" key="2">
    <source>
        <dbReference type="EMBL" id="MEU8132979.1"/>
    </source>
</evidence>
<dbReference type="InterPro" id="IPR032710">
    <property type="entry name" value="NTF2-like_dom_sf"/>
</dbReference>
<keyword evidence="3" id="KW-1185">Reference proteome</keyword>
<dbReference type="SUPFAM" id="SSF54427">
    <property type="entry name" value="NTF2-like"/>
    <property type="match status" value="1"/>
</dbReference>
<dbReference type="InterPro" id="IPR037401">
    <property type="entry name" value="SnoaL-like"/>
</dbReference>
<protein>
    <submittedName>
        <fullName evidence="2">Nuclear transport factor 2 family protein</fullName>
    </submittedName>
</protein>
<reference evidence="2 3" key="1">
    <citation type="submission" date="2024-06" db="EMBL/GenBank/DDBJ databases">
        <title>The Natural Products Discovery Center: Release of the First 8490 Sequenced Strains for Exploring Actinobacteria Biosynthetic Diversity.</title>
        <authorList>
            <person name="Kalkreuter E."/>
            <person name="Kautsar S.A."/>
            <person name="Yang D."/>
            <person name="Bader C.D."/>
            <person name="Teijaro C.N."/>
            <person name="Fluegel L."/>
            <person name="Davis C.M."/>
            <person name="Simpson J.R."/>
            <person name="Lauterbach L."/>
            <person name="Steele A.D."/>
            <person name="Gui C."/>
            <person name="Meng S."/>
            <person name="Li G."/>
            <person name="Viehrig K."/>
            <person name="Ye F."/>
            <person name="Su P."/>
            <person name="Kiefer A.F."/>
            <person name="Nichols A."/>
            <person name="Cepeda A.J."/>
            <person name="Yan W."/>
            <person name="Fan B."/>
            <person name="Jiang Y."/>
            <person name="Adhikari A."/>
            <person name="Zheng C.-J."/>
            <person name="Schuster L."/>
            <person name="Cowan T.M."/>
            <person name="Smanski M.J."/>
            <person name="Chevrette M.G."/>
            <person name="De Carvalho L.P.S."/>
            <person name="Shen B."/>
        </authorList>
    </citation>
    <scope>NUCLEOTIDE SEQUENCE [LARGE SCALE GENOMIC DNA]</scope>
    <source>
        <strain evidence="2 3">NPDC048946</strain>
    </source>
</reference>
<dbReference type="Gene3D" id="3.10.450.50">
    <property type="match status" value="1"/>
</dbReference>
<organism evidence="2 3">
    <name type="scientific">Streptodolium elevatio</name>
    <dbReference type="NCBI Taxonomy" id="3157996"/>
    <lineage>
        <taxon>Bacteria</taxon>
        <taxon>Bacillati</taxon>
        <taxon>Actinomycetota</taxon>
        <taxon>Actinomycetes</taxon>
        <taxon>Kitasatosporales</taxon>
        <taxon>Streptomycetaceae</taxon>
        <taxon>Streptodolium</taxon>
    </lineage>
</organism>
<sequence length="188" mass="20813">MTVTRDVVIDPNQTWAPLEKRLADERDPVLRRNLEAVIAHQKAEAHGDLEALMATLAPEPVYRLGAPDNPRLHPRGTESVRAYYGAFVASGATQLVHDIDRLAVDRNLILTDGTIRIAYPGATLTAMGIEVDDKSADAFYLYESRMSIVWVIDDEGRIIGEESYTDRNGFEGIAGRRLQEGDIAPLRA</sequence>
<comment type="caution">
    <text evidence="2">The sequence shown here is derived from an EMBL/GenBank/DDBJ whole genome shotgun (WGS) entry which is preliminary data.</text>
</comment>
<evidence type="ECO:0000313" key="3">
    <source>
        <dbReference type="Proteomes" id="UP001551482"/>
    </source>
</evidence>